<evidence type="ECO:0000313" key="4">
    <source>
        <dbReference type="Proteomes" id="UP000294003"/>
    </source>
</evidence>
<reference evidence="3 4" key="1">
    <citation type="submission" date="2018-06" db="EMBL/GenBank/DDBJ databases">
        <title>Complete Genomes of Monosporascus.</title>
        <authorList>
            <person name="Robinson A.J."/>
            <person name="Natvig D.O."/>
        </authorList>
    </citation>
    <scope>NUCLEOTIDE SEQUENCE [LARGE SCALE GENOMIC DNA]</scope>
    <source>
        <strain evidence="3 4">CBS 609.92</strain>
    </source>
</reference>
<feature type="region of interest" description="Disordered" evidence="1">
    <location>
        <begin position="107"/>
        <end position="155"/>
    </location>
</feature>
<dbReference type="InterPro" id="IPR019448">
    <property type="entry name" value="NT-C2"/>
</dbReference>
<comment type="caution">
    <text evidence="3">The sequence shown here is derived from an EMBL/GenBank/DDBJ whole genome shotgun (WGS) entry which is preliminary data.</text>
</comment>
<feature type="compositionally biased region" description="Low complexity" evidence="1">
    <location>
        <begin position="375"/>
        <end position="386"/>
    </location>
</feature>
<feature type="region of interest" description="Disordered" evidence="1">
    <location>
        <begin position="307"/>
        <end position="473"/>
    </location>
</feature>
<name>A0ABY0H865_9PEZI</name>
<dbReference type="PANTHER" id="PTHR21456:SF1">
    <property type="entry name" value="C2 NT-TYPE DOMAIN-CONTAINING PROTEIN"/>
    <property type="match status" value="1"/>
</dbReference>
<dbReference type="PANTHER" id="PTHR21456">
    <property type="entry name" value="FAMILY WITH SEQUENCE SIMILARITY 102"/>
    <property type="match status" value="1"/>
</dbReference>
<evidence type="ECO:0000313" key="3">
    <source>
        <dbReference type="EMBL" id="RYO86584.1"/>
    </source>
</evidence>
<dbReference type="InterPro" id="IPR039931">
    <property type="entry name" value="EEIG1/2-like"/>
</dbReference>
<protein>
    <recommendedName>
        <fullName evidence="2">C2 NT-type domain-containing protein</fullName>
    </recommendedName>
</protein>
<proteinExistence type="predicted"/>
<gene>
    <name evidence="3" type="ORF">DL762_004671</name>
</gene>
<feature type="domain" description="C2 NT-type" evidence="2">
    <location>
        <begin position="18"/>
        <end position="81"/>
    </location>
</feature>
<evidence type="ECO:0000259" key="2">
    <source>
        <dbReference type="Pfam" id="PF10358"/>
    </source>
</evidence>
<feature type="compositionally biased region" description="Basic and acidic residues" evidence="1">
    <location>
        <begin position="457"/>
        <end position="471"/>
    </location>
</feature>
<evidence type="ECO:0000256" key="1">
    <source>
        <dbReference type="SAM" id="MobiDB-lite"/>
    </source>
</evidence>
<dbReference type="Proteomes" id="UP000294003">
    <property type="component" value="Unassembled WGS sequence"/>
</dbReference>
<feature type="compositionally biased region" description="Low complexity" evidence="1">
    <location>
        <begin position="440"/>
        <end position="453"/>
    </location>
</feature>
<feature type="region of interest" description="Disordered" evidence="1">
    <location>
        <begin position="222"/>
        <end position="241"/>
    </location>
</feature>
<sequence length="492" mass="53128">MHAEHRGRTAKSAIDKATHRATYSYSKIVPLRIPIDRNNNLTECPIEFEVIQELPAAPGAKDERIILGVVRLNLSEYVEESENLQRGTAGAARSGANLEAVRDKAQNVGQGLSHRRLSSKSSIDAGGAGVNPLGSNPSGQQPQQQQLYSEENDVVDEEAEEGIVRRYLMQDSRINSTLKVGILMVQVDGERNYVAPALKSAPMFGGIAGIMAGKRTATEPVDDAGTGAGTAGPLPSLSESRDVSEIQDMYRRTLAASWACQPGELPADECIEDIFSGGDGWRNSHKNSASASHDIGRRTARHLDAIADDESTNSNGNSGDGSPDDATAKGTLKPSDFRRMTRRHMRQRSGSSNHSDRSNKSTLTVLDEDRGRPPSSSHQYHSQSHYNLPLRHQPQHTRPQPFRGDRGEDGGGTSLLLPGSQHGSVDNNDGHGHSLRPRRSLANLAPAPAPASGGSRGRGESFGDFRPQKEVDEYEVREDLAAWYLPGTATAT</sequence>
<accession>A0ABY0H865</accession>
<keyword evidence="4" id="KW-1185">Reference proteome</keyword>
<dbReference type="Pfam" id="PF10358">
    <property type="entry name" value="NT-C2"/>
    <property type="match status" value="1"/>
</dbReference>
<organism evidence="3 4">
    <name type="scientific">Monosporascus cannonballus</name>
    <dbReference type="NCBI Taxonomy" id="155416"/>
    <lineage>
        <taxon>Eukaryota</taxon>
        <taxon>Fungi</taxon>
        <taxon>Dikarya</taxon>
        <taxon>Ascomycota</taxon>
        <taxon>Pezizomycotina</taxon>
        <taxon>Sordariomycetes</taxon>
        <taxon>Xylariomycetidae</taxon>
        <taxon>Xylariales</taxon>
        <taxon>Xylariales incertae sedis</taxon>
        <taxon>Monosporascus</taxon>
    </lineage>
</organism>
<feature type="compositionally biased region" description="Low complexity" evidence="1">
    <location>
        <begin position="313"/>
        <end position="325"/>
    </location>
</feature>
<dbReference type="EMBL" id="QJNS01000113">
    <property type="protein sequence ID" value="RYO86584.1"/>
    <property type="molecule type" value="Genomic_DNA"/>
</dbReference>